<evidence type="ECO:0000313" key="3">
    <source>
        <dbReference type="EMBL" id="ACB51241.1"/>
    </source>
</evidence>
<evidence type="ECO:0000256" key="2">
    <source>
        <dbReference type="SAM" id="Phobius"/>
    </source>
</evidence>
<dbReference type="InterPro" id="IPR048028">
    <property type="entry name" value="Psb34-like"/>
</dbReference>
<feature type="compositionally biased region" description="Basic and acidic residues" evidence="1">
    <location>
        <begin position="37"/>
        <end position="54"/>
    </location>
</feature>
<dbReference type="eggNOG" id="ENOG5033EM7">
    <property type="taxonomic scope" value="Bacteria"/>
</dbReference>
<gene>
    <name evidence="3" type="ordered locus">cce_1891</name>
</gene>
<evidence type="ECO:0008006" key="5">
    <source>
        <dbReference type="Google" id="ProtNLM"/>
    </source>
</evidence>
<accession>B1X0F2</accession>
<dbReference type="NCBIfam" id="NF033486">
    <property type="entry name" value="harvest_ssl1498"/>
    <property type="match status" value="1"/>
</dbReference>
<evidence type="ECO:0000313" key="4">
    <source>
        <dbReference type="Proteomes" id="UP000001203"/>
    </source>
</evidence>
<dbReference type="KEGG" id="cyt:cce_1891"/>
<keyword evidence="2" id="KW-1133">Transmembrane helix</keyword>
<dbReference type="STRING" id="43989.cce_1891"/>
<feature type="region of interest" description="Disordered" evidence="1">
    <location>
        <begin position="17"/>
        <end position="63"/>
    </location>
</feature>
<evidence type="ECO:0000256" key="1">
    <source>
        <dbReference type="SAM" id="MobiDB-lite"/>
    </source>
</evidence>
<sequence length="117" mass="12812">MFVNLGESIMANNPEIDTKTLNNDVSDGSELIPADVAARREREGTQKEKRKEINQEDAPTTEGYTVDQEGLINNYPVTPPMTAATYPTPREQYAYIILGGLAATFVISLICIAFSVS</sequence>
<feature type="transmembrane region" description="Helical" evidence="2">
    <location>
        <begin position="93"/>
        <end position="116"/>
    </location>
</feature>
<dbReference type="EMBL" id="CP000806">
    <property type="protein sequence ID" value="ACB51241.1"/>
    <property type="molecule type" value="Genomic_DNA"/>
</dbReference>
<dbReference type="Pfam" id="PF26394">
    <property type="entry name" value="Psb34"/>
    <property type="match status" value="1"/>
</dbReference>
<keyword evidence="4" id="KW-1185">Reference proteome</keyword>
<protein>
    <recommendedName>
        <fullName evidence="5">Ssl1498 family light-harvesting-like protein</fullName>
    </recommendedName>
</protein>
<dbReference type="HOGENOM" id="CLU_170426_0_0_3"/>
<keyword evidence="2" id="KW-0812">Transmembrane</keyword>
<organism evidence="3 4">
    <name type="scientific">Crocosphaera subtropica (strain ATCC 51142 / BH68)</name>
    <name type="common">Cyanothece sp. (strain ATCC 51142)</name>
    <dbReference type="NCBI Taxonomy" id="43989"/>
    <lineage>
        <taxon>Bacteria</taxon>
        <taxon>Bacillati</taxon>
        <taxon>Cyanobacteriota</taxon>
        <taxon>Cyanophyceae</taxon>
        <taxon>Oscillatoriophycideae</taxon>
        <taxon>Chroococcales</taxon>
        <taxon>Aphanothecaceae</taxon>
        <taxon>Crocosphaera</taxon>
        <taxon>Crocosphaera subtropica</taxon>
    </lineage>
</organism>
<reference evidence="3 4" key="1">
    <citation type="journal article" date="2008" name="Proc. Natl. Acad. Sci. U.S.A.">
        <title>The genome of Cyanothece 51142, a unicellular diazotrophic cyanobacterium important in the marine nitrogen cycle.</title>
        <authorList>
            <person name="Welsh E.A."/>
            <person name="Liberton M."/>
            <person name="Stoeckel J."/>
            <person name="Loh T."/>
            <person name="Elvitigala T."/>
            <person name="Wang C."/>
            <person name="Wollam A."/>
            <person name="Fulton R.S."/>
            <person name="Clifton S.W."/>
            <person name="Jacobs J.M."/>
            <person name="Aurora R."/>
            <person name="Ghosh B.K."/>
            <person name="Sherman L.A."/>
            <person name="Smith R.D."/>
            <person name="Wilson R.K."/>
            <person name="Pakrasi H.B."/>
        </authorList>
    </citation>
    <scope>NUCLEOTIDE SEQUENCE [LARGE SCALE GENOMIC DNA]</scope>
    <source>
        <strain evidence="4">ATCC 51142 / BH68</strain>
    </source>
</reference>
<keyword evidence="2" id="KW-0472">Membrane</keyword>
<dbReference type="AlphaFoldDB" id="B1X0F2"/>
<proteinExistence type="predicted"/>
<dbReference type="Proteomes" id="UP000001203">
    <property type="component" value="Chromosome circular"/>
</dbReference>
<name>B1X0F2_CROS5</name>